<evidence type="ECO:0000313" key="3">
    <source>
        <dbReference type="Proteomes" id="UP000176562"/>
    </source>
</evidence>
<dbReference type="PANTHER" id="PTHR43698:SF1">
    <property type="entry name" value="BLL4564 PROTEIN"/>
    <property type="match status" value="1"/>
</dbReference>
<gene>
    <name evidence="2" type="ORF">LPB142_04945</name>
</gene>
<dbReference type="Proteomes" id="UP000176562">
    <property type="component" value="Chromosome"/>
</dbReference>
<organism evidence="2 3">
    <name type="scientific">Rhodobacter xanthinilyticus</name>
    <dbReference type="NCBI Taxonomy" id="1850250"/>
    <lineage>
        <taxon>Bacteria</taxon>
        <taxon>Pseudomonadati</taxon>
        <taxon>Pseudomonadota</taxon>
        <taxon>Alphaproteobacteria</taxon>
        <taxon>Rhodobacterales</taxon>
        <taxon>Rhodobacter group</taxon>
        <taxon>Rhodobacter</taxon>
    </lineage>
</organism>
<dbReference type="SUPFAM" id="SSF51182">
    <property type="entry name" value="RmlC-like cupins"/>
    <property type="match status" value="1"/>
</dbReference>
<reference evidence="2 3" key="1">
    <citation type="submission" date="2016-10" db="EMBL/GenBank/DDBJ databases">
        <title>Rhodobacter sp. LPB0142, isolated from sea water.</title>
        <authorList>
            <person name="Kim E."/>
            <person name="Yi H."/>
        </authorList>
    </citation>
    <scope>NUCLEOTIDE SEQUENCE [LARGE SCALE GENOMIC DNA]</scope>
    <source>
        <strain evidence="2 3">LPB0142</strain>
    </source>
</reference>
<dbReference type="CDD" id="cd02233">
    <property type="entry name" value="cupin_HNL-like"/>
    <property type="match status" value="1"/>
</dbReference>
<feature type="domain" description="Cupin type-2" evidence="1">
    <location>
        <begin position="42"/>
        <end position="102"/>
    </location>
</feature>
<dbReference type="Pfam" id="PF07883">
    <property type="entry name" value="Cupin_2"/>
    <property type="match status" value="1"/>
</dbReference>
<evidence type="ECO:0000259" key="1">
    <source>
        <dbReference type="Pfam" id="PF07883"/>
    </source>
</evidence>
<dbReference type="InterPro" id="IPR047263">
    <property type="entry name" value="HNL-like_cupin"/>
</dbReference>
<dbReference type="AlphaFoldDB" id="A0A1D9MA66"/>
<name>A0A1D9MA66_9RHOB</name>
<dbReference type="STRING" id="1850250.LPB142_04945"/>
<dbReference type="InterPro" id="IPR014710">
    <property type="entry name" value="RmlC-like_jellyroll"/>
</dbReference>
<evidence type="ECO:0000313" key="2">
    <source>
        <dbReference type="EMBL" id="AOZ68744.1"/>
    </source>
</evidence>
<keyword evidence="3" id="KW-1185">Reference proteome</keyword>
<dbReference type="EMBL" id="CP017781">
    <property type="protein sequence ID" value="AOZ68744.1"/>
    <property type="molecule type" value="Genomic_DNA"/>
</dbReference>
<dbReference type="RefSeq" id="WP_071165697.1">
    <property type="nucleotide sequence ID" value="NZ_CP017781.1"/>
</dbReference>
<accession>A0A1D9MA66</accession>
<protein>
    <submittedName>
        <fullName evidence="2">Cupin</fullName>
    </submittedName>
</protein>
<sequence length="131" mass="13817">MKITRAGSTPSMKGPADWFTGTVRIDPLFQAEPPGQAAGAAVTFEPGARTAWHTHPAGQTLIVTAGLGRVQRAGGPVEEIRPGDVVWFPAGEKHWHGAAPDVAMTHIAIQEAVAGEVVTWLEPVSDADYRG</sequence>
<dbReference type="PANTHER" id="PTHR43698">
    <property type="entry name" value="RIBD C-TERMINAL DOMAIN CONTAINING PROTEIN"/>
    <property type="match status" value="1"/>
</dbReference>
<dbReference type="KEGG" id="rhp:LPB142_04945"/>
<proteinExistence type="predicted"/>
<dbReference type="Gene3D" id="2.60.120.10">
    <property type="entry name" value="Jelly Rolls"/>
    <property type="match status" value="1"/>
</dbReference>
<dbReference type="InterPro" id="IPR011051">
    <property type="entry name" value="RmlC_Cupin_sf"/>
</dbReference>
<dbReference type="InterPro" id="IPR013096">
    <property type="entry name" value="Cupin_2"/>
</dbReference>